<organism evidence="7">
    <name type="scientific">Schistocephalus solidus</name>
    <name type="common">Tapeworm</name>
    <dbReference type="NCBI Taxonomy" id="70667"/>
    <lineage>
        <taxon>Eukaryota</taxon>
        <taxon>Metazoa</taxon>
        <taxon>Spiralia</taxon>
        <taxon>Lophotrochozoa</taxon>
        <taxon>Platyhelminthes</taxon>
        <taxon>Cestoda</taxon>
        <taxon>Eucestoda</taxon>
        <taxon>Diphyllobothriidea</taxon>
        <taxon>Diphyllobothriidae</taxon>
        <taxon>Schistocephalus</taxon>
    </lineage>
</organism>
<dbReference type="GO" id="GO:0016020">
    <property type="term" value="C:membrane"/>
    <property type="evidence" value="ECO:0007669"/>
    <property type="project" value="UniProtKB-SubCell"/>
</dbReference>
<evidence type="ECO:0000313" key="7">
    <source>
        <dbReference type="EMBL" id="JAP55904.1"/>
    </source>
</evidence>
<dbReference type="PANTHER" id="PTHR16119:SF17">
    <property type="entry name" value="TRANSMEMBRANE PROTEIN 144"/>
    <property type="match status" value="1"/>
</dbReference>
<evidence type="ECO:0000256" key="5">
    <source>
        <dbReference type="ARBA" id="ARBA00023136"/>
    </source>
</evidence>
<gene>
    <name evidence="7" type="primary">TM144</name>
    <name evidence="7" type="ORF">TR99371</name>
</gene>
<feature type="transmembrane region" description="Helical" evidence="6">
    <location>
        <begin position="204"/>
        <end position="227"/>
    </location>
</feature>
<comment type="subcellular location">
    <subcellularLocation>
        <location evidence="1">Membrane</location>
        <topology evidence="1">Multi-pass membrane protein</topology>
    </subcellularLocation>
</comment>
<proteinExistence type="inferred from homology"/>
<feature type="transmembrane region" description="Helical" evidence="6">
    <location>
        <begin position="304"/>
        <end position="325"/>
    </location>
</feature>
<evidence type="ECO:0000256" key="2">
    <source>
        <dbReference type="ARBA" id="ARBA00005731"/>
    </source>
</evidence>
<dbReference type="AlphaFoldDB" id="A0A0X3PVS5"/>
<keyword evidence="3 6" id="KW-0812">Transmembrane</keyword>
<dbReference type="Pfam" id="PF07857">
    <property type="entry name" value="TMEM144"/>
    <property type="match status" value="1"/>
</dbReference>
<name>A0A0X3PVS5_SCHSO</name>
<dbReference type="EMBL" id="GEEE01007321">
    <property type="protein sequence ID" value="JAP55904.1"/>
    <property type="molecule type" value="Transcribed_RNA"/>
</dbReference>
<keyword evidence="4 6" id="KW-1133">Transmembrane helix</keyword>
<dbReference type="GO" id="GO:0015144">
    <property type="term" value="F:carbohydrate transmembrane transporter activity"/>
    <property type="evidence" value="ECO:0007669"/>
    <property type="project" value="InterPro"/>
</dbReference>
<evidence type="ECO:0000256" key="3">
    <source>
        <dbReference type="ARBA" id="ARBA00022692"/>
    </source>
</evidence>
<feature type="transmembrane region" description="Helical" evidence="6">
    <location>
        <begin position="239"/>
        <end position="263"/>
    </location>
</feature>
<dbReference type="InterPro" id="IPR012435">
    <property type="entry name" value="TMEM144"/>
</dbReference>
<feature type="transmembrane region" description="Helical" evidence="6">
    <location>
        <begin position="275"/>
        <end position="298"/>
    </location>
</feature>
<feature type="transmembrane region" description="Helical" evidence="6">
    <location>
        <begin position="45"/>
        <end position="65"/>
    </location>
</feature>
<evidence type="ECO:0000256" key="6">
    <source>
        <dbReference type="SAM" id="Phobius"/>
    </source>
</evidence>
<feature type="transmembrane region" description="Helical" evidence="6">
    <location>
        <begin position="15"/>
        <end position="33"/>
    </location>
</feature>
<protein>
    <submittedName>
        <fullName evidence="7">Transmembrane protein 144</fullName>
    </submittedName>
</protein>
<evidence type="ECO:0000256" key="4">
    <source>
        <dbReference type="ARBA" id="ARBA00022989"/>
    </source>
</evidence>
<evidence type="ECO:0000256" key="1">
    <source>
        <dbReference type="ARBA" id="ARBA00004141"/>
    </source>
</evidence>
<reference evidence="7" key="1">
    <citation type="submission" date="2016-01" db="EMBL/GenBank/DDBJ databases">
        <title>Reference transcriptome for the parasite Schistocephalus solidus: insights into the molecular evolution of parasitism.</title>
        <authorList>
            <person name="Hebert F.O."/>
            <person name="Grambauer S."/>
            <person name="Barber I."/>
            <person name="Landry C.R."/>
            <person name="Aubin-Horth N."/>
        </authorList>
    </citation>
    <scope>NUCLEOTIDE SEQUENCE</scope>
</reference>
<keyword evidence="5 6" id="KW-0472">Membrane</keyword>
<feature type="transmembrane region" description="Helical" evidence="6">
    <location>
        <begin position="132"/>
        <end position="151"/>
    </location>
</feature>
<dbReference type="InterPro" id="IPR010651">
    <property type="entry name" value="Sugar_transport"/>
</dbReference>
<sequence>MNSTESVGTGMNSPTAGWVAIVIAAIGFGTNYLPIKKFKMGDGMFFQWIMCNAILLVGLIVNCAVGCPKFYPLAMLGGALWATGNALIVTIIEAIGVGLGILIWSMANMLFGFASSRFGWFGIPCKIPSKPVMNYIGVGIALGSVLIYAAIKPNQNEEKESDFTMRDMLNDNLENVSEKEVESKKGCSRFFKPVSQMPMIQRRIIGIVLSICAGALFGNTFVPTIYIQGRYENASKQGLDYVFCNFAGIWIASTAIFIIYACAKRNQPWVPAPSAILPALVSGILWAAAQSAWFVANAALGEPITFPIVTTVPALIATLCGLVFFKEITVSMLLVSLKIHEHGEKFS</sequence>
<accession>A0A0X3PVS5</accession>
<comment type="similarity">
    <text evidence="2">Belongs to the TMEM144 family.</text>
</comment>
<dbReference type="PANTHER" id="PTHR16119">
    <property type="entry name" value="TRANSMEMBRANE PROTEIN 144"/>
    <property type="match status" value="1"/>
</dbReference>